<dbReference type="SUPFAM" id="SSF47413">
    <property type="entry name" value="lambda repressor-like DNA-binding domains"/>
    <property type="match status" value="1"/>
</dbReference>
<name>A0A2Z6ZYI6_9LAMI</name>
<dbReference type="PROSITE" id="PS50887">
    <property type="entry name" value="GGDEF"/>
    <property type="match status" value="1"/>
</dbReference>
<dbReference type="InterPro" id="IPR052163">
    <property type="entry name" value="DGC-Regulatory_Protein"/>
</dbReference>
<gene>
    <name evidence="3" type="ORF">F511_44061</name>
</gene>
<reference evidence="3 4" key="1">
    <citation type="journal article" date="2015" name="Proc. Natl. Acad. Sci. U.S.A.">
        <title>The resurrection genome of Boea hygrometrica: A blueprint for survival of dehydration.</title>
        <authorList>
            <person name="Xiao L."/>
            <person name="Yang G."/>
            <person name="Zhang L."/>
            <person name="Yang X."/>
            <person name="Zhao S."/>
            <person name="Ji Z."/>
            <person name="Zhou Q."/>
            <person name="Hu M."/>
            <person name="Wang Y."/>
            <person name="Chen M."/>
            <person name="Xu Y."/>
            <person name="Jin H."/>
            <person name="Xiao X."/>
            <person name="Hu G."/>
            <person name="Bao F."/>
            <person name="Hu Y."/>
            <person name="Wan P."/>
            <person name="Li L."/>
            <person name="Deng X."/>
            <person name="Kuang T."/>
            <person name="Xiang C."/>
            <person name="Zhu J.K."/>
            <person name="Oliver M.J."/>
            <person name="He Y."/>
        </authorList>
    </citation>
    <scope>NUCLEOTIDE SEQUENCE [LARGE SCALE GENOMIC DNA]</scope>
    <source>
        <strain evidence="4">cv. XS01</strain>
    </source>
</reference>
<dbReference type="NCBIfam" id="TIGR00254">
    <property type="entry name" value="GGDEF"/>
    <property type="match status" value="1"/>
</dbReference>
<accession>A0A2Z6ZYI6</accession>
<dbReference type="OrthoDB" id="1750793at2759"/>
<protein>
    <recommendedName>
        <fullName evidence="5">GGDEF domain-containing protein</fullName>
    </recommendedName>
</protein>
<dbReference type="InterPro" id="IPR001387">
    <property type="entry name" value="Cro/C1-type_HTH"/>
</dbReference>
<dbReference type="Proteomes" id="UP000250235">
    <property type="component" value="Unassembled WGS sequence"/>
</dbReference>
<organism evidence="3 4">
    <name type="scientific">Dorcoceras hygrometricum</name>
    <dbReference type="NCBI Taxonomy" id="472368"/>
    <lineage>
        <taxon>Eukaryota</taxon>
        <taxon>Viridiplantae</taxon>
        <taxon>Streptophyta</taxon>
        <taxon>Embryophyta</taxon>
        <taxon>Tracheophyta</taxon>
        <taxon>Spermatophyta</taxon>
        <taxon>Magnoliopsida</taxon>
        <taxon>eudicotyledons</taxon>
        <taxon>Gunneridae</taxon>
        <taxon>Pentapetalae</taxon>
        <taxon>asterids</taxon>
        <taxon>lamiids</taxon>
        <taxon>Lamiales</taxon>
        <taxon>Gesneriaceae</taxon>
        <taxon>Didymocarpoideae</taxon>
        <taxon>Trichosporeae</taxon>
        <taxon>Loxocarpinae</taxon>
        <taxon>Dorcoceras</taxon>
    </lineage>
</organism>
<evidence type="ECO:0008006" key="5">
    <source>
        <dbReference type="Google" id="ProtNLM"/>
    </source>
</evidence>
<dbReference type="GO" id="GO:0003677">
    <property type="term" value="F:DNA binding"/>
    <property type="evidence" value="ECO:0007669"/>
    <property type="project" value="InterPro"/>
</dbReference>
<evidence type="ECO:0000259" key="2">
    <source>
        <dbReference type="PROSITE" id="PS50943"/>
    </source>
</evidence>
<dbReference type="InterPro" id="IPR000160">
    <property type="entry name" value="GGDEF_dom"/>
</dbReference>
<dbReference type="InterPro" id="IPR043128">
    <property type="entry name" value="Rev_trsase/Diguanyl_cyclase"/>
</dbReference>
<keyword evidence="4" id="KW-1185">Reference proteome</keyword>
<feature type="domain" description="HTH cro/C1-type" evidence="2">
    <location>
        <begin position="8"/>
        <end position="45"/>
    </location>
</feature>
<dbReference type="Gene3D" id="3.30.70.270">
    <property type="match status" value="1"/>
</dbReference>
<dbReference type="CDD" id="cd00093">
    <property type="entry name" value="HTH_XRE"/>
    <property type="match status" value="1"/>
</dbReference>
<dbReference type="PANTHER" id="PTHR46663:SF2">
    <property type="entry name" value="GGDEF DOMAIN-CONTAINING PROTEIN"/>
    <property type="match status" value="1"/>
</dbReference>
<dbReference type="CDD" id="cd01949">
    <property type="entry name" value="GGDEF"/>
    <property type="match status" value="1"/>
</dbReference>
<dbReference type="Pfam" id="PF01381">
    <property type="entry name" value="HTH_3"/>
    <property type="match status" value="1"/>
</dbReference>
<dbReference type="PANTHER" id="PTHR46663">
    <property type="entry name" value="DIGUANYLATE CYCLASE DGCT-RELATED"/>
    <property type="match status" value="1"/>
</dbReference>
<evidence type="ECO:0000259" key="1">
    <source>
        <dbReference type="PROSITE" id="PS50887"/>
    </source>
</evidence>
<dbReference type="PROSITE" id="PS50943">
    <property type="entry name" value="HTH_CROC1"/>
    <property type="match status" value="1"/>
</dbReference>
<evidence type="ECO:0000313" key="4">
    <source>
        <dbReference type="Proteomes" id="UP000250235"/>
    </source>
</evidence>
<dbReference type="Gene3D" id="1.10.260.40">
    <property type="entry name" value="lambda repressor-like DNA-binding domains"/>
    <property type="match status" value="1"/>
</dbReference>
<dbReference type="SMART" id="SM00267">
    <property type="entry name" value="GGDEF"/>
    <property type="match status" value="1"/>
</dbReference>
<dbReference type="FunFam" id="3.30.70.270:FF:000001">
    <property type="entry name" value="Diguanylate cyclase domain protein"/>
    <property type="match status" value="1"/>
</dbReference>
<sequence length="310" mass="35862">MLALTCWLRDMRKKQGLTMRDLGKRLGVTHSYIQKVETGERRLDVVEYIWYPPGHFKTVSQLIEETYIHEWQREQACKHWNKSKSRPGSTKVSVTPDIELEILDGDGNIHNVLYCCLILHEQQLAINLYKDISNLKQDVKLLKEHAYLDPLTGIANRRGLREHWHKETSGRNQTRLALLMVDLDNFKPVNDTYGHLIGDEVLRTLAHRFKSAIRDSDFICRFGGDEFCLLLTVPERFELLEDICQRIITTASEPIAILNRKIKISASIGGCIYPDHAADKRKLLEHADSALYQVKKSGKARWKWFSPNTI</sequence>
<dbReference type="SUPFAM" id="SSF55073">
    <property type="entry name" value="Nucleotide cyclase"/>
    <property type="match status" value="1"/>
</dbReference>
<dbReference type="Pfam" id="PF00990">
    <property type="entry name" value="GGDEF"/>
    <property type="match status" value="1"/>
</dbReference>
<dbReference type="AlphaFoldDB" id="A0A2Z6ZYI6"/>
<dbReference type="InterPro" id="IPR029787">
    <property type="entry name" value="Nucleotide_cyclase"/>
</dbReference>
<dbReference type="EMBL" id="KV021199">
    <property type="protein sequence ID" value="KZV14249.1"/>
    <property type="molecule type" value="Genomic_DNA"/>
</dbReference>
<feature type="domain" description="GGDEF" evidence="1">
    <location>
        <begin position="174"/>
        <end position="307"/>
    </location>
</feature>
<dbReference type="SMART" id="SM00530">
    <property type="entry name" value="HTH_XRE"/>
    <property type="match status" value="1"/>
</dbReference>
<dbReference type="InterPro" id="IPR010982">
    <property type="entry name" value="Lambda_DNA-bd_dom_sf"/>
</dbReference>
<evidence type="ECO:0000313" key="3">
    <source>
        <dbReference type="EMBL" id="KZV14249.1"/>
    </source>
</evidence>
<proteinExistence type="predicted"/>